<feature type="compositionally biased region" description="Basic and acidic residues" evidence="1">
    <location>
        <begin position="350"/>
        <end position="367"/>
    </location>
</feature>
<proteinExistence type="predicted"/>
<gene>
    <name evidence="3" type="ORF">MOZ60_02400</name>
</gene>
<dbReference type="Proteomes" id="UP001286174">
    <property type="component" value="Unassembled WGS sequence"/>
</dbReference>
<dbReference type="RefSeq" id="WP_370595513.1">
    <property type="nucleotide sequence ID" value="NZ_JALBUR010000003.1"/>
</dbReference>
<accession>A0AB35U0H2</accession>
<comment type="caution">
    <text evidence="3">The sequence shown here is derived from an EMBL/GenBank/DDBJ whole genome shotgun (WGS) entry which is preliminary data.</text>
</comment>
<evidence type="ECO:0000256" key="1">
    <source>
        <dbReference type="SAM" id="MobiDB-lite"/>
    </source>
</evidence>
<keyword evidence="4" id="KW-1185">Reference proteome</keyword>
<organism evidence="3 4">
    <name type="scientific">Grylomicrobium aquisgranensis</name>
    <dbReference type="NCBI Taxonomy" id="2926318"/>
    <lineage>
        <taxon>Bacteria</taxon>
        <taxon>Bacillati</taxon>
        <taxon>Bacillota</taxon>
        <taxon>Erysipelotrichia</taxon>
        <taxon>Erysipelotrichales</taxon>
        <taxon>Erysipelotrichaceae</taxon>
        <taxon>Grylomicrobium</taxon>
    </lineage>
</organism>
<sequence>MSQELKETREPVEAVNYTYTVPVRFENAGRPYSFGTENAEIHKGEHVVVETQQGLELGVAEADAVAVAKYGLRMPTRPIIRVATARDLRINEENKRENDRAFAICKQEIADLKLDMNLLSAQYTLDRSKVLFVYLSDQRVDFRELLKKLGSRLHCRIELRQIGERDKARMVGGIGMCGMECCCRRFKSRFDVISINMAKNQLLALNIDKLSGMCGKLMCCLKYEDNDYKEMTAGLPKMGSQVEYDGEIYRITNMNVMSNEAKLENRENAVFLTLDELREKAIPRKGVVMQRKKDDPGHPVHKNIIHVGQHPEHRETEHTGHSEPVREMRDKNARMARGHRRDVNANEPAKNSRTEVRTFGRRNKNEQGSKPSVKPAAKPADRKPAKNVTVRTFGRRKKEENA</sequence>
<dbReference type="Pfam" id="PF04468">
    <property type="entry name" value="PSP1"/>
    <property type="match status" value="1"/>
</dbReference>
<dbReference type="PANTHER" id="PTHR43830:SF3">
    <property type="entry name" value="PROTEIN PSP1"/>
    <property type="match status" value="1"/>
</dbReference>
<feature type="region of interest" description="Disordered" evidence="1">
    <location>
        <begin position="289"/>
        <end position="402"/>
    </location>
</feature>
<dbReference type="InterPro" id="IPR047767">
    <property type="entry name" value="PSP1-like"/>
</dbReference>
<evidence type="ECO:0000259" key="2">
    <source>
        <dbReference type="PROSITE" id="PS51411"/>
    </source>
</evidence>
<evidence type="ECO:0000313" key="3">
    <source>
        <dbReference type="EMBL" id="MDX8418940.1"/>
    </source>
</evidence>
<dbReference type="PROSITE" id="PS51411">
    <property type="entry name" value="PSP1_C"/>
    <property type="match status" value="1"/>
</dbReference>
<protein>
    <recommendedName>
        <fullName evidence="2">PSP1 C-terminal domain-containing protein</fullName>
    </recommendedName>
</protein>
<feature type="domain" description="PSP1 C-terminal" evidence="2">
    <location>
        <begin position="77"/>
        <end position="162"/>
    </location>
</feature>
<dbReference type="GO" id="GO:0005737">
    <property type="term" value="C:cytoplasm"/>
    <property type="evidence" value="ECO:0007669"/>
    <property type="project" value="TreeGrafter"/>
</dbReference>
<reference evidence="3 4" key="1">
    <citation type="submission" date="2022-03" db="EMBL/GenBank/DDBJ databases">
        <title>Novel taxa within the pig intestine.</title>
        <authorList>
            <person name="Wylensek D."/>
            <person name="Bishof K."/>
            <person name="Afrizal A."/>
            <person name="Clavel T."/>
        </authorList>
    </citation>
    <scope>NUCLEOTIDE SEQUENCE [LARGE SCALE GENOMIC DNA]</scope>
    <source>
        <strain evidence="3 4">CLA-KB-P133</strain>
    </source>
</reference>
<dbReference type="NCBIfam" id="NF041131">
    <property type="entry name" value="RicT_YaaT_fam"/>
    <property type="match status" value="1"/>
</dbReference>
<dbReference type="EMBL" id="JALBUR010000003">
    <property type="protein sequence ID" value="MDX8418940.1"/>
    <property type="molecule type" value="Genomic_DNA"/>
</dbReference>
<dbReference type="AlphaFoldDB" id="A0AB35U0H2"/>
<evidence type="ECO:0000313" key="4">
    <source>
        <dbReference type="Proteomes" id="UP001286174"/>
    </source>
</evidence>
<feature type="compositionally biased region" description="Basic and acidic residues" evidence="1">
    <location>
        <begin position="309"/>
        <end position="333"/>
    </location>
</feature>
<dbReference type="InterPro" id="IPR007557">
    <property type="entry name" value="PSP1_C"/>
</dbReference>
<dbReference type="PANTHER" id="PTHR43830">
    <property type="entry name" value="PROTEIN PSP1"/>
    <property type="match status" value="1"/>
</dbReference>
<name>A0AB35U0H2_9FIRM</name>